<accession>A0AAN6C8K3</accession>
<sequence>MNQLSASKMAFRYFASLPLELQIKIWQAYVHPGPAMHIFDVCYPSWKGDKRTEKAFQPLRDSKEGEKKLKEYKNKVFLDRMDTIGPKSVFDPSMYLATATSRLVSRLTERTVRETETKQDMNEIHLAGRGQKIPIPASDVLMLRIRQDPSDHSNLHTETLLCPPPIKDILENQWSTELASALRGAKKIAIDVSETWATGLYGELGLEEIAFFACTIQKDLEVLYLVDECAGRCQRCRRQNVKMDDIRKRDALWEGLRTKDTNDDDRPGDIINAVSRRYVEATNLAALGWDEEHPSYLFACLIDTAIKIQQEGTDRGKFQGVRVLVVEDE</sequence>
<evidence type="ECO:0000313" key="1">
    <source>
        <dbReference type="EMBL" id="KAF5245812.1"/>
    </source>
</evidence>
<dbReference type="EMBL" id="JAAMOD010000034">
    <property type="protein sequence ID" value="KAF5245812.1"/>
    <property type="molecule type" value="Genomic_DNA"/>
</dbReference>
<protein>
    <recommendedName>
        <fullName evidence="3">Multicopper oxidase</fullName>
    </recommendedName>
</protein>
<dbReference type="AlphaFoldDB" id="A0AAN6C8K3"/>
<gene>
    <name evidence="1" type="ORF">FAUST_1599</name>
</gene>
<proteinExistence type="predicted"/>
<comment type="caution">
    <text evidence="1">The sequence shown here is derived from an EMBL/GenBank/DDBJ whole genome shotgun (WGS) entry which is preliminary data.</text>
</comment>
<evidence type="ECO:0000313" key="2">
    <source>
        <dbReference type="Proteomes" id="UP000537989"/>
    </source>
</evidence>
<keyword evidence="2" id="KW-1185">Reference proteome</keyword>
<evidence type="ECO:0008006" key="3">
    <source>
        <dbReference type="Google" id="ProtNLM"/>
    </source>
</evidence>
<dbReference type="Proteomes" id="UP000537989">
    <property type="component" value="Unassembled WGS sequence"/>
</dbReference>
<reference evidence="1 2" key="1">
    <citation type="submission" date="2020-02" db="EMBL/GenBank/DDBJ databases">
        <title>Identification and distribution of gene clusters putatively required for synthesis of sphingolipid metabolism inhibitors in phylogenetically diverse species of the filamentous fungus Fusarium.</title>
        <authorList>
            <person name="Kim H.-S."/>
            <person name="Busman M."/>
            <person name="Brown D.W."/>
            <person name="Divon H."/>
            <person name="Uhlig S."/>
            <person name="Proctor R.H."/>
        </authorList>
    </citation>
    <scope>NUCLEOTIDE SEQUENCE [LARGE SCALE GENOMIC DNA]</scope>
    <source>
        <strain evidence="1 2">NRRL 2903</strain>
    </source>
</reference>
<name>A0AAN6C8K3_FUSAU</name>
<organism evidence="1 2">
    <name type="scientific">Fusarium austroamericanum</name>
    <dbReference type="NCBI Taxonomy" id="282268"/>
    <lineage>
        <taxon>Eukaryota</taxon>
        <taxon>Fungi</taxon>
        <taxon>Dikarya</taxon>
        <taxon>Ascomycota</taxon>
        <taxon>Pezizomycotina</taxon>
        <taxon>Sordariomycetes</taxon>
        <taxon>Hypocreomycetidae</taxon>
        <taxon>Hypocreales</taxon>
        <taxon>Nectriaceae</taxon>
        <taxon>Fusarium</taxon>
    </lineage>
</organism>